<keyword evidence="1 3" id="KW-0732">Signal</keyword>
<evidence type="ECO:0000313" key="6">
    <source>
        <dbReference type="EMBL" id="MBC8537346.1"/>
    </source>
</evidence>
<dbReference type="RefSeq" id="WP_249279279.1">
    <property type="nucleotide sequence ID" value="NZ_JACRSS010000001.1"/>
</dbReference>
<dbReference type="AlphaFoldDB" id="A0A926DFR3"/>
<evidence type="ECO:0000259" key="4">
    <source>
        <dbReference type="SMART" id="SM00062"/>
    </source>
</evidence>
<name>A0A926DFR3_9FIRM</name>
<feature type="region of interest" description="Disordered" evidence="2">
    <location>
        <begin position="31"/>
        <end position="56"/>
    </location>
</feature>
<evidence type="ECO:0000259" key="5">
    <source>
        <dbReference type="SMART" id="SM00079"/>
    </source>
</evidence>
<dbReference type="Proteomes" id="UP000617951">
    <property type="component" value="Unassembled WGS sequence"/>
</dbReference>
<feature type="domain" description="Solute-binding protein family 3/N-terminal" evidence="4">
    <location>
        <begin position="68"/>
        <end position="290"/>
    </location>
</feature>
<dbReference type="PANTHER" id="PTHR35936:SF17">
    <property type="entry name" value="ARGININE-BINDING EXTRACELLULAR PROTEIN ARTP"/>
    <property type="match status" value="1"/>
</dbReference>
<dbReference type="SUPFAM" id="SSF53850">
    <property type="entry name" value="Periplasmic binding protein-like II"/>
    <property type="match status" value="1"/>
</dbReference>
<evidence type="ECO:0000256" key="1">
    <source>
        <dbReference type="ARBA" id="ARBA00022729"/>
    </source>
</evidence>
<dbReference type="Pfam" id="PF00497">
    <property type="entry name" value="SBP_bac_3"/>
    <property type="match status" value="1"/>
</dbReference>
<dbReference type="InterPro" id="IPR001320">
    <property type="entry name" value="Iontro_rcpt_C"/>
</dbReference>
<feature type="domain" description="Ionotropic glutamate receptor C-terminal" evidence="5">
    <location>
        <begin position="68"/>
        <end position="286"/>
    </location>
</feature>
<dbReference type="SMART" id="SM00062">
    <property type="entry name" value="PBPb"/>
    <property type="match status" value="1"/>
</dbReference>
<reference evidence="6" key="1">
    <citation type="submission" date="2020-08" db="EMBL/GenBank/DDBJ databases">
        <title>Genome public.</title>
        <authorList>
            <person name="Liu C."/>
            <person name="Sun Q."/>
        </authorList>
    </citation>
    <scope>NUCLEOTIDE SEQUENCE</scope>
    <source>
        <strain evidence="6">NSJ-63</strain>
    </source>
</reference>
<dbReference type="GO" id="GO:0016020">
    <property type="term" value="C:membrane"/>
    <property type="evidence" value="ECO:0007669"/>
    <property type="project" value="InterPro"/>
</dbReference>
<feature type="signal peptide" evidence="3">
    <location>
        <begin position="1"/>
        <end position="22"/>
    </location>
</feature>
<feature type="chain" id="PRO_5039218711" evidence="3">
    <location>
        <begin position="23"/>
        <end position="290"/>
    </location>
</feature>
<proteinExistence type="predicted"/>
<dbReference type="PANTHER" id="PTHR35936">
    <property type="entry name" value="MEMBRANE-BOUND LYTIC MUREIN TRANSGLYCOSYLASE F"/>
    <property type="match status" value="1"/>
</dbReference>
<gene>
    <name evidence="6" type="ORF">H8693_00150</name>
</gene>
<evidence type="ECO:0000256" key="2">
    <source>
        <dbReference type="SAM" id="MobiDB-lite"/>
    </source>
</evidence>
<dbReference type="PROSITE" id="PS51257">
    <property type="entry name" value="PROKAR_LIPOPROTEIN"/>
    <property type="match status" value="1"/>
</dbReference>
<dbReference type="EMBL" id="JACRSS010000001">
    <property type="protein sequence ID" value="MBC8537346.1"/>
    <property type="molecule type" value="Genomic_DNA"/>
</dbReference>
<dbReference type="Gene3D" id="3.40.190.10">
    <property type="entry name" value="Periplasmic binding protein-like II"/>
    <property type="match status" value="2"/>
</dbReference>
<evidence type="ECO:0000256" key="3">
    <source>
        <dbReference type="SAM" id="SignalP"/>
    </source>
</evidence>
<evidence type="ECO:0000313" key="7">
    <source>
        <dbReference type="Proteomes" id="UP000617951"/>
    </source>
</evidence>
<protein>
    <submittedName>
        <fullName evidence="6">Transporter substrate-binding domain-containing protein</fullName>
    </submittedName>
</protein>
<accession>A0A926DFR3</accession>
<keyword evidence="7" id="KW-1185">Reference proteome</keyword>
<sequence length="290" mass="30462">MKKLHKILAMCLALVMMAVVFGACSAPPAEAPSGSASTEATAPASPSESASDASSGDSAVAAIKAKGELVMLTNAAFPPFEYLGDDQQPAGVDIDVAQAIADELGVELKVVDMEFDGIVPALMAGKGDIGAAGMTVTEERLESVDFSTKYATSSQYMIVKKDSDIATKDDLKGKKIGVQQGTTGDIYATDEDGENGVEAEEVLRYSNAMGAAMALMSDKIDVVIVDELPAKSIVAENDSLKMIDEKLTTEQYAIAVKKDSDLTAEINKVLDKLIADGTIDELILKHTTEE</sequence>
<dbReference type="GO" id="GO:0015276">
    <property type="term" value="F:ligand-gated monoatomic ion channel activity"/>
    <property type="evidence" value="ECO:0007669"/>
    <property type="project" value="InterPro"/>
</dbReference>
<dbReference type="InterPro" id="IPR001638">
    <property type="entry name" value="Solute-binding_3/MltF_N"/>
</dbReference>
<comment type="caution">
    <text evidence="6">The sequence shown here is derived from an EMBL/GenBank/DDBJ whole genome shotgun (WGS) entry which is preliminary data.</text>
</comment>
<organism evidence="6 7">
    <name type="scientific">Guopingia tenuis</name>
    <dbReference type="NCBI Taxonomy" id="2763656"/>
    <lineage>
        <taxon>Bacteria</taxon>
        <taxon>Bacillati</taxon>
        <taxon>Bacillota</taxon>
        <taxon>Clostridia</taxon>
        <taxon>Christensenellales</taxon>
        <taxon>Christensenellaceae</taxon>
        <taxon>Guopingia</taxon>
    </lineage>
</organism>
<dbReference type="SMART" id="SM00079">
    <property type="entry name" value="PBPe"/>
    <property type="match status" value="1"/>
</dbReference>